<evidence type="ECO:0000313" key="3">
    <source>
        <dbReference type="EnsemblMetazoa" id="MDOA000743-PB"/>
    </source>
</evidence>
<dbReference type="PANTHER" id="PTHR41967">
    <property type="entry name" value="FI19406P1-RELATED"/>
    <property type="match status" value="1"/>
</dbReference>
<feature type="domain" description="DUF4771" evidence="2">
    <location>
        <begin position="1212"/>
        <end position="1366"/>
    </location>
</feature>
<name>A0A1I8M332_MUSDO</name>
<protein>
    <submittedName>
        <fullName evidence="3">Uncharacterized protein</fullName>
    </submittedName>
</protein>
<reference evidence="3" key="1">
    <citation type="submission" date="2020-05" db="UniProtKB">
        <authorList>
            <consortium name="EnsemblMetazoa"/>
        </authorList>
    </citation>
    <scope>IDENTIFICATION</scope>
    <source>
        <strain evidence="3">Aabys</strain>
    </source>
</reference>
<dbReference type="PANTHER" id="PTHR41967:SF6">
    <property type="entry name" value="FI19406P1-RELATED"/>
    <property type="match status" value="1"/>
</dbReference>
<dbReference type="InterPro" id="IPR031936">
    <property type="entry name" value="DUF4771"/>
</dbReference>
<feature type="domain" description="DUF4770" evidence="1">
    <location>
        <begin position="96"/>
        <end position="257"/>
    </location>
</feature>
<dbReference type="VEuPathDB" id="VectorBase:MDOMA2_013461"/>
<evidence type="ECO:0000259" key="1">
    <source>
        <dbReference type="Pfam" id="PF15994"/>
    </source>
</evidence>
<organism evidence="3">
    <name type="scientific">Musca domestica</name>
    <name type="common">House fly</name>
    <dbReference type="NCBI Taxonomy" id="7370"/>
    <lineage>
        <taxon>Eukaryota</taxon>
        <taxon>Metazoa</taxon>
        <taxon>Ecdysozoa</taxon>
        <taxon>Arthropoda</taxon>
        <taxon>Hexapoda</taxon>
        <taxon>Insecta</taxon>
        <taxon>Pterygota</taxon>
        <taxon>Neoptera</taxon>
        <taxon>Endopterygota</taxon>
        <taxon>Diptera</taxon>
        <taxon>Brachycera</taxon>
        <taxon>Muscomorpha</taxon>
        <taxon>Muscoidea</taxon>
        <taxon>Muscidae</taxon>
        <taxon>Musca</taxon>
    </lineage>
</organism>
<dbReference type="InterPro" id="IPR031935">
    <property type="entry name" value="DUF4770"/>
</dbReference>
<accession>A0A1I8M332</accession>
<feature type="domain" description="DUF4771" evidence="2">
    <location>
        <begin position="610"/>
        <end position="679"/>
    </location>
</feature>
<dbReference type="EnsemblMetazoa" id="MDOA000743-RB">
    <property type="protein sequence ID" value="MDOA000743-PB"/>
    <property type="gene ID" value="MDOA000743"/>
</dbReference>
<feature type="domain" description="DUF4770" evidence="1">
    <location>
        <begin position="698"/>
        <end position="859"/>
    </location>
</feature>
<proteinExistence type="predicted"/>
<dbReference type="Pfam" id="PF15995">
    <property type="entry name" value="DUF4771"/>
    <property type="match status" value="2"/>
</dbReference>
<dbReference type="Pfam" id="PF15994">
    <property type="entry name" value="DUF4770"/>
    <property type="match status" value="2"/>
</dbReference>
<dbReference type="VEuPathDB" id="VectorBase:MDOA000743"/>
<evidence type="ECO:0000259" key="2">
    <source>
        <dbReference type="Pfam" id="PF15995"/>
    </source>
</evidence>
<sequence>GNCQQNLTTLKRRLNPAEKPKHLTNKKNLKWKINSNNTASGNNNNNNNNTTSYTNCNSFKWFRGMSVFQTKAAESLQTAMRDDLGQKTTHRTFGCLMTLGLQPLPTASQIWKLLLSSRGNAIAFLWFLKEWLYEQDTPSQKSPIIYSLNEQLIYSAIAQLDLPQTLRELDRILPRNPRMEMKTASNSLKEIRKKPQDGHGNRKGKFAPYFESLKTLRQRKSQYTISPPKAKAHLESFEKKTNAQDHNPPWFQDYPVKEKCDEEISELKENFDKFMIDNSKVQQLSENHQSLENIKESFENEMGIIFNTATEAWREDEEKFIRHRRTMQRLRRDIEKYRREFQTKLERHRKHYILEILTNGLNKSQSLYNFLSPCKRESSGNFATLIPCRRHEASHGQRSSQSCGCLIGQLVRHDSKVLACHNKYLPKMDMLISCQDNKDIPGDKGEEVDNHKPNENCGCLVGQGDGCRQHCSCCRRTESSASLRGFKEKYMSLESLKSLHSQNSGTSLPAPQYFWAPNSNHNSPHFDYRKIFEFKTTNPAVMEFQSAFLEAIDSDIALLNRLQKQQYFEANPPEKALQEAIDKCYSKSFHQGLEEQENLEKLNNSQESKIYDPHDEGLMDRMLKDALDRMKKDPRFVLASLPEAHCLPYLREWIRLRYGKRYWFRGMSVFQKKSAESLQTAMRDDLGQKTTHRTFGCLMTLGLQPLPTASQIWKLLLSSRGNAIAFLWFLKEWLYEQDTPSQKSPIIYSLNEQLIYSAIAQLDLPQTLRELDRILPRNPRMEMKTASNSLKEIRKKPQDGHQNRKGKFAPYFENLKTLRQRKSRYTISPPKAKAHLESFEEKHNAQDHNPPWFQDYPVKEKCDEEISELKENFDQFMIDESKVQQMSENHQSLADIKESFENEMGIIFNTATEAWREDEEKFIRHRRTMQRLRRDIEKYRREFQSTLERHRKHYILEILTNGLNKSQSLYNFLSPCKRESSGNFATLIPCRRHEASHGQRSSQSCGCLIGQLVRHDSKVLACHNKYLPKMDMLISCQDNKDIPGDKGEEVDNHKPNENCGCLVGQGDGCRQHCSCCRRTESSASLRGFKEKYMSLESLKSLHSQNSGTSLPAPQYFWAPNSNHNSPHFDYRKIFEFKTTNPAIMEFQSSFLEAIDSDIALLNRLQKQQYFEANPPEKALQEAIDKCYSKSFHQGLEEQENLEKLNNSQESKIYDPHDEGLMDRMLKDALDRMKKDPRFVLASLPEAHCLPYLREWIRLRYGKRYARTYLSKLCDQDQGIFRALIDTEMTVPVPPTSDLGISSLVDYSCRDYLRKKSDFIRKHFYTNINKAMLEQSRLVYFAMRPLLCGNAWPNNTIFAYMPAHGRQICNFRPWRSHEFHDNRQMAMERLRQVKAKRGSLYL</sequence>
<dbReference type="eggNOG" id="ENOG502SCTQ">
    <property type="taxonomic scope" value="Eukaryota"/>
</dbReference>